<sequence>MASKAFPALVLLMLVCGQLVVDGHAQTYIGGGGGGIRGGGSAAGLRPPTYTATHGHSSTIGEYRGARRPSAVEEEKAFMVNSLPAHDRPLPVPPSGH</sequence>
<reference evidence="4" key="1">
    <citation type="journal article" date="2012" name="Nature">
        <title>A physical, genetic and functional sequence assembly of the barley genome.</title>
        <authorList>
            <consortium name="The International Barley Genome Sequencing Consortium"/>
            <person name="Mayer K.F."/>
            <person name="Waugh R."/>
            <person name="Brown J.W."/>
            <person name="Schulman A."/>
            <person name="Langridge P."/>
            <person name="Platzer M."/>
            <person name="Fincher G.B."/>
            <person name="Muehlbauer G.J."/>
            <person name="Sato K."/>
            <person name="Close T.J."/>
            <person name="Wise R.P."/>
            <person name="Stein N."/>
        </authorList>
    </citation>
    <scope>NUCLEOTIDE SEQUENCE [LARGE SCALE GENOMIC DNA]</scope>
    <source>
        <strain evidence="4">cv. Morex</strain>
    </source>
</reference>
<evidence type="ECO:0000313" key="4">
    <source>
        <dbReference type="Proteomes" id="UP000011116"/>
    </source>
</evidence>
<evidence type="ECO:0000313" key="3">
    <source>
        <dbReference type="EnsemblPlants" id="HORVU.MOREX.r3.6HG0627680.1"/>
    </source>
</evidence>
<feature type="chain" id="PRO_5035225562" evidence="2">
    <location>
        <begin position="26"/>
        <end position="97"/>
    </location>
</feature>
<feature type="compositionally biased region" description="Gly residues" evidence="1">
    <location>
        <begin position="31"/>
        <end position="42"/>
    </location>
</feature>
<reference evidence="3" key="2">
    <citation type="submission" date="2020-10" db="EMBL/GenBank/DDBJ databases">
        <authorList>
            <person name="Scholz U."/>
            <person name="Mascher M."/>
            <person name="Fiebig A."/>
        </authorList>
    </citation>
    <scope>NUCLEOTIDE SEQUENCE [LARGE SCALE GENOMIC DNA]</scope>
    <source>
        <strain evidence="3">cv. Morex</strain>
    </source>
</reference>
<dbReference type="Proteomes" id="UP000011116">
    <property type="component" value="Chromosome 6H"/>
</dbReference>
<dbReference type="Gramene" id="HORVU.MOREX.r3.6HG0627680.1">
    <property type="protein sequence ID" value="HORVU.MOREX.r3.6HG0627680.1"/>
    <property type="gene ID" value="HORVU.MOREX.r3.6HG0627680"/>
</dbReference>
<protein>
    <submittedName>
        <fullName evidence="3">Uncharacterized protein</fullName>
    </submittedName>
</protein>
<keyword evidence="2" id="KW-0732">Signal</keyword>
<organism evidence="3 4">
    <name type="scientific">Hordeum vulgare subsp. vulgare</name>
    <name type="common">Domesticated barley</name>
    <dbReference type="NCBI Taxonomy" id="112509"/>
    <lineage>
        <taxon>Eukaryota</taxon>
        <taxon>Viridiplantae</taxon>
        <taxon>Streptophyta</taxon>
        <taxon>Embryophyta</taxon>
        <taxon>Tracheophyta</taxon>
        <taxon>Spermatophyta</taxon>
        <taxon>Magnoliopsida</taxon>
        <taxon>Liliopsida</taxon>
        <taxon>Poales</taxon>
        <taxon>Poaceae</taxon>
        <taxon>BOP clade</taxon>
        <taxon>Pooideae</taxon>
        <taxon>Triticodae</taxon>
        <taxon>Triticeae</taxon>
        <taxon>Hordeinae</taxon>
        <taxon>Hordeum</taxon>
    </lineage>
</organism>
<name>A0A8I6Y8A1_HORVV</name>
<evidence type="ECO:0000256" key="1">
    <source>
        <dbReference type="SAM" id="MobiDB-lite"/>
    </source>
</evidence>
<feature type="region of interest" description="Disordered" evidence="1">
    <location>
        <begin position="31"/>
        <end position="62"/>
    </location>
</feature>
<feature type="compositionally biased region" description="Polar residues" evidence="1">
    <location>
        <begin position="50"/>
        <end position="60"/>
    </location>
</feature>
<proteinExistence type="predicted"/>
<accession>A0A8I6Y8A1</accession>
<keyword evidence="4" id="KW-1185">Reference proteome</keyword>
<dbReference type="Gramene" id="HORVU.MOREX.r2.6HG0520970.1">
    <property type="protein sequence ID" value="HORVU.MOREX.r2.6HG0520970.1"/>
    <property type="gene ID" value="HORVU.MOREX.r2.6HG0520970"/>
</dbReference>
<dbReference type="EnsemblPlants" id="HORVU.MOREX.r3.6HG0627680.1">
    <property type="protein sequence ID" value="HORVU.MOREX.r3.6HG0627680.1"/>
    <property type="gene ID" value="HORVU.MOREX.r3.6HG0627680"/>
</dbReference>
<dbReference type="AlphaFoldDB" id="A0A8I6Y8A1"/>
<reference evidence="3" key="3">
    <citation type="submission" date="2022-01" db="UniProtKB">
        <authorList>
            <consortium name="EnsemblPlants"/>
        </authorList>
    </citation>
    <scope>IDENTIFICATION</scope>
    <source>
        <strain evidence="3">subsp. vulgare</strain>
    </source>
</reference>
<feature type="signal peptide" evidence="2">
    <location>
        <begin position="1"/>
        <end position="25"/>
    </location>
</feature>
<evidence type="ECO:0000256" key="2">
    <source>
        <dbReference type="SAM" id="SignalP"/>
    </source>
</evidence>